<dbReference type="InterPro" id="IPR029000">
    <property type="entry name" value="Cyclophilin-like_dom_sf"/>
</dbReference>
<gene>
    <name evidence="5" type="ORF">VIN01S_11960</name>
</gene>
<evidence type="ECO:0000256" key="3">
    <source>
        <dbReference type="ARBA" id="ARBA00022840"/>
    </source>
</evidence>
<proteinExistence type="predicted"/>
<keyword evidence="1" id="KW-0547">Nucleotide-binding</keyword>
<dbReference type="InterPro" id="IPR003778">
    <property type="entry name" value="CT_A_B"/>
</dbReference>
<protein>
    <submittedName>
        <fullName evidence="5">Allophanate hydrolase</fullName>
    </submittedName>
</protein>
<dbReference type="AlphaFoldDB" id="A0A4Y3HUG1"/>
<dbReference type="Proteomes" id="UP000318717">
    <property type="component" value="Unassembled WGS sequence"/>
</dbReference>
<dbReference type="InterPro" id="IPR052708">
    <property type="entry name" value="PxpC"/>
</dbReference>
<evidence type="ECO:0000313" key="5">
    <source>
        <dbReference type="EMBL" id="GEA50392.1"/>
    </source>
</evidence>
<organism evidence="5 6">
    <name type="scientific">Vibrio inusitatus NBRC 102082</name>
    <dbReference type="NCBI Taxonomy" id="1219070"/>
    <lineage>
        <taxon>Bacteria</taxon>
        <taxon>Pseudomonadati</taxon>
        <taxon>Pseudomonadota</taxon>
        <taxon>Gammaproteobacteria</taxon>
        <taxon>Vibrionales</taxon>
        <taxon>Vibrionaceae</taxon>
        <taxon>Vibrio</taxon>
    </lineage>
</organism>
<dbReference type="EMBL" id="BJLF01000004">
    <property type="protein sequence ID" value="GEA50392.1"/>
    <property type="molecule type" value="Genomic_DNA"/>
</dbReference>
<accession>A0A4Y3HUG1</accession>
<sequence>MNKVLTVLKTNTLTSIQDQGRFGYAHLGITQGGVADEYSFHWANKLLENPFSSSVIETSLGGLEAEFQQNSWFAITGAMDNAYLDDIKVPNWSRIWAKRGQRLSVRMPRMGLRNYIALPSGIKAPLHHGSSATVTKDRLGGLHSDGQGLRAGDDLYCFALSEKQYKPISVSSKFIPDFAPSSIIQLRLLLGSQHLLFDQNATPTLYEATYSVASQSNKMGYQLTGHPIAVPKQHLISEPIALGAVQVLPSGQPIIMLCERQTIGGYHKLGTVARLDLAKLAQTKPGAKIRFIPTDVNFCLNEYKNWLKFFQKKAP</sequence>
<evidence type="ECO:0000259" key="4">
    <source>
        <dbReference type="SMART" id="SM00797"/>
    </source>
</evidence>
<dbReference type="SUPFAM" id="SSF50891">
    <property type="entry name" value="Cyclophilin-like"/>
    <property type="match status" value="1"/>
</dbReference>
<dbReference type="GO" id="GO:0005524">
    <property type="term" value="F:ATP binding"/>
    <property type="evidence" value="ECO:0007669"/>
    <property type="project" value="UniProtKB-KW"/>
</dbReference>
<dbReference type="SMART" id="SM00797">
    <property type="entry name" value="AHS2"/>
    <property type="match status" value="1"/>
</dbReference>
<feature type="domain" description="Carboxyltransferase" evidence="4">
    <location>
        <begin position="26"/>
        <end position="309"/>
    </location>
</feature>
<comment type="caution">
    <text evidence="5">The sequence shown here is derived from an EMBL/GenBank/DDBJ whole genome shotgun (WGS) entry which is preliminary data.</text>
</comment>
<name>A0A4Y3HUG1_9VIBR</name>
<dbReference type="OrthoDB" id="9768696at2"/>
<keyword evidence="3" id="KW-0067">ATP-binding</keyword>
<dbReference type="GO" id="GO:0016787">
    <property type="term" value="F:hydrolase activity"/>
    <property type="evidence" value="ECO:0007669"/>
    <property type="project" value="UniProtKB-KW"/>
</dbReference>
<keyword evidence="6" id="KW-1185">Reference proteome</keyword>
<dbReference type="PANTHER" id="PTHR43309">
    <property type="entry name" value="5-OXOPROLINASE SUBUNIT C"/>
    <property type="match status" value="1"/>
</dbReference>
<keyword evidence="2 5" id="KW-0378">Hydrolase</keyword>
<dbReference type="Pfam" id="PF02626">
    <property type="entry name" value="CT_A_B"/>
    <property type="match status" value="1"/>
</dbReference>
<dbReference type="PANTHER" id="PTHR43309:SF4">
    <property type="entry name" value="CARBOXYLTRANSFERASE DOMAIN-CONTAINING PROTEIN"/>
    <property type="match status" value="1"/>
</dbReference>
<evidence type="ECO:0000256" key="1">
    <source>
        <dbReference type="ARBA" id="ARBA00022741"/>
    </source>
</evidence>
<reference evidence="5 6" key="1">
    <citation type="submission" date="2019-06" db="EMBL/GenBank/DDBJ databases">
        <title>Whole genome shotgun sequence of Vibrio inusitatus NBRC 102082.</title>
        <authorList>
            <person name="Hosoyama A."/>
            <person name="Uohara A."/>
            <person name="Ohji S."/>
            <person name="Ichikawa N."/>
        </authorList>
    </citation>
    <scope>NUCLEOTIDE SEQUENCE [LARGE SCALE GENOMIC DNA]</scope>
    <source>
        <strain evidence="5 6">NBRC 102082</strain>
    </source>
</reference>
<dbReference type="RefSeq" id="WP_141344781.1">
    <property type="nucleotide sequence ID" value="NZ_BJLF01000004.1"/>
</dbReference>
<dbReference type="Gene3D" id="2.40.100.10">
    <property type="entry name" value="Cyclophilin-like"/>
    <property type="match status" value="1"/>
</dbReference>
<evidence type="ECO:0000256" key="2">
    <source>
        <dbReference type="ARBA" id="ARBA00022801"/>
    </source>
</evidence>
<dbReference type="NCBIfam" id="TIGR00724">
    <property type="entry name" value="urea_amlyse_rel"/>
    <property type="match status" value="1"/>
</dbReference>
<evidence type="ECO:0000313" key="6">
    <source>
        <dbReference type="Proteomes" id="UP000318717"/>
    </source>
</evidence>